<evidence type="ECO:0000259" key="1">
    <source>
        <dbReference type="PROSITE" id="PS50821"/>
    </source>
</evidence>
<accession>A0A812TG35</accession>
<feature type="domain" description="PAZ" evidence="1">
    <location>
        <begin position="72"/>
        <end position="189"/>
    </location>
</feature>
<gene>
    <name evidence="2" type="primary">Piwil2</name>
    <name evidence="2" type="ORF">SNAT2548_LOCUS29330</name>
</gene>
<dbReference type="GO" id="GO:0003723">
    <property type="term" value="F:RNA binding"/>
    <property type="evidence" value="ECO:0007669"/>
    <property type="project" value="InterPro"/>
</dbReference>
<dbReference type="EMBL" id="CAJNDS010002552">
    <property type="protein sequence ID" value="CAE7523978.1"/>
    <property type="molecule type" value="Genomic_DNA"/>
</dbReference>
<dbReference type="SUPFAM" id="SSF101690">
    <property type="entry name" value="PAZ domain"/>
    <property type="match status" value="1"/>
</dbReference>
<keyword evidence="3" id="KW-1185">Reference proteome</keyword>
<dbReference type="InterPro" id="IPR036085">
    <property type="entry name" value="PAZ_dom_sf"/>
</dbReference>
<dbReference type="AlphaFoldDB" id="A0A812TG35"/>
<dbReference type="PROSITE" id="PS50821">
    <property type="entry name" value="PAZ"/>
    <property type="match status" value="1"/>
</dbReference>
<dbReference type="InterPro" id="IPR003100">
    <property type="entry name" value="PAZ_dom"/>
</dbReference>
<dbReference type="Proteomes" id="UP000604046">
    <property type="component" value="Unassembled WGS sequence"/>
</dbReference>
<sequence length="212" mass="24087">MGAASVVGQHLVNRFAHPLRIQKVGKKFFTNCPQVGKGSHVIINGHVVTSMLSAAGPLLQLDLIDQPIRRRSIVDIMHTSLEGADIFAHQTDRDVKSEWMRFCVSSTVTTTYNSRVYKIKQVHFDKDPSNTFMMYQRDQKEHMEITFAKYYEAFYSKRIVHKYQPLLEAYAEKDTEKVFLLPELCTPTGYTPSPGTYRAAAGRRDALIPCAV</sequence>
<dbReference type="Gene3D" id="2.170.260.10">
    <property type="entry name" value="paz domain"/>
    <property type="match status" value="1"/>
</dbReference>
<evidence type="ECO:0000313" key="2">
    <source>
        <dbReference type="EMBL" id="CAE7523978.1"/>
    </source>
</evidence>
<organism evidence="2 3">
    <name type="scientific">Symbiodinium natans</name>
    <dbReference type="NCBI Taxonomy" id="878477"/>
    <lineage>
        <taxon>Eukaryota</taxon>
        <taxon>Sar</taxon>
        <taxon>Alveolata</taxon>
        <taxon>Dinophyceae</taxon>
        <taxon>Suessiales</taxon>
        <taxon>Symbiodiniaceae</taxon>
        <taxon>Symbiodinium</taxon>
    </lineage>
</organism>
<comment type="caution">
    <text evidence="2">The sequence shown here is derived from an EMBL/GenBank/DDBJ whole genome shotgun (WGS) entry which is preliminary data.</text>
</comment>
<dbReference type="OrthoDB" id="445936at2759"/>
<proteinExistence type="predicted"/>
<reference evidence="2" key="1">
    <citation type="submission" date="2021-02" db="EMBL/GenBank/DDBJ databases">
        <authorList>
            <person name="Dougan E. K."/>
            <person name="Rhodes N."/>
            <person name="Thang M."/>
            <person name="Chan C."/>
        </authorList>
    </citation>
    <scope>NUCLEOTIDE SEQUENCE</scope>
</reference>
<dbReference type="SMART" id="SM00949">
    <property type="entry name" value="PAZ"/>
    <property type="match status" value="1"/>
</dbReference>
<dbReference type="Pfam" id="PF02170">
    <property type="entry name" value="PAZ"/>
    <property type="match status" value="1"/>
</dbReference>
<protein>
    <submittedName>
        <fullName evidence="2">Piwil2 protein</fullName>
    </submittedName>
</protein>
<evidence type="ECO:0000313" key="3">
    <source>
        <dbReference type="Proteomes" id="UP000604046"/>
    </source>
</evidence>
<name>A0A812TG35_9DINO</name>